<evidence type="ECO:0000313" key="8">
    <source>
        <dbReference type="Proteomes" id="UP000219453"/>
    </source>
</evidence>
<dbReference type="Pfam" id="PF13977">
    <property type="entry name" value="TetR_C_6"/>
    <property type="match status" value="1"/>
</dbReference>
<dbReference type="PRINTS" id="PR00455">
    <property type="entry name" value="HTHTETR"/>
</dbReference>
<feature type="domain" description="HTH tetR-type" evidence="6">
    <location>
        <begin position="13"/>
        <end position="73"/>
    </location>
</feature>
<keyword evidence="4" id="KW-0804">Transcription</keyword>
<dbReference type="InterPro" id="IPR009057">
    <property type="entry name" value="Homeodomain-like_sf"/>
</dbReference>
<keyword evidence="8" id="KW-1185">Reference proteome</keyword>
<dbReference type="RefSeq" id="WP_097008656.1">
    <property type="nucleotide sequence ID" value="NZ_OBEJ01000002.1"/>
</dbReference>
<evidence type="ECO:0000256" key="2">
    <source>
        <dbReference type="ARBA" id="ARBA00023015"/>
    </source>
</evidence>
<keyword evidence="2" id="KW-0805">Transcription regulation</keyword>
<dbReference type="AlphaFoldDB" id="A0A285NXP6"/>
<dbReference type="PANTHER" id="PTHR30055">
    <property type="entry name" value="HTH-TYPE TRANSCRIPTIONAL REGULATOR RUTR"/>
    <property type="match status" value="1"/>
</dbReference>
<organism evidence="7 8">
    <name type="scientific">Natronoarchaeum philippinense</name>
    <dbReference type="NCBI Taxonomy" id="558529"/>
    <lineage>
        <taxon>Archaea</taxon>
        <taxon>Methanobacteriati</taxon>
        <taxon>Methanobacteriota</taxon>
        <taxon>Stenosarchaea group</taxon>
        <taxon>Halobacteria</taxon>
        <taxon>Halobacteriales</taxon>
        <taxon>Natronoarchaeaceae</taxon>
    </lineage>
</organism>
<dbReference type="OrthoDB" id="135877at2157"/>
<name>A0A285NXP6_NATPI</name>
<dbReference type="Gene3D" id="1.10.357.10">
    <property type="entry name" value="Tetracycline Repressor, domain 2"/>
    <property type="match status" value="1"/>
</dbReference>
<dbReference type="InterPro" id="IPR050109">
    <property type="entry name" value="HTH-type_TetR-like_transc_reg"/>
</dbReference>
<dbReference type="SUPFAM" id="SSF46689">
    <property type="entry name" value="Homeodomain-like"/>
    <property type="match status" value="1"/>
</dbReference>
<evidence type="ECO:0000256" key="1">
    <source>
        <dbReference type="ARBA" id="ARBA00022491"/>
    </source>
</evidence>
<feature type="DNA-binding region" description="H-T-H motif" evidence="5">
    <location>
        <begin position="36"/>
        <end position="55"/>
    </location>
</feature>
<dbReference type="InterPro" id="IPR039538">
    <property type="entry name" value="BetI_C"/>
</dbReference>
<keyword evidence="3 5" id="KW-0238">DNA-binding</keyword>
<dbReference type="InterPro" id="IPR001647">
    <property type="entry name" value="HTH_TetR"/>
</dbReference>
<evidence type="ECO:0000256" key="4">
    <source>
        <dbReference type="ARBA" id="ARBA00023163"/>
    </source>
</evidence>
<dbReference type="Proteomes" id="UP000219453">
    <property type="component" value="Unassembled WGS sequence"/>
</dbReference>
<dbReference type="PROSITE" id="PS50977">
    <property type="entry name" value="HTH_TETR_2"/>
    <property type="match status" value="1"/>
</dbReference>
<dbReference type="Pfam" id="PF00440">
    <property type="entry name" value="TetR_N"/>
    <property type="match status" value="1"/>
</dbReference>
<dbReference type="EMBL" id="OBEJ01000002">
    <property type="protein sequence ID" value="SNZ12421.1"/>
    <property type="molecule type" value="Genomic_DNA"/>
</dbReference>
<protein>
    <submittedName>
        <fullName evidence="7">Transcriptional regulator, TetR family</fullName>
    </submittedName>
</protein>
<evidence type="ECO:0000256" key="3">
    <source>
        <dbReference type="ARBA" id="ARBA00023125"/>
    </source>
</evidence>
<keyword evidence="1" id="KW-0678">Repressor</keyword>
<sequence>MGDAASDESSEDADPREEIMEATYSALGEHGYADLTMQHIADHLGKSTSLLHYHFDTKEDLLVAFIDHIISKFREEHLPPDDLPPEERLREFLDLWVFDPDEQERAAMHLALLELRSRGPFNEAYREQLVRSDELLRGTIEEMLRDGVESGAFESVDPEPTARMIAATLDGARTRQITLDDPAYTPTVRDELADRLVEQLLADAEASAGDESGG</sequence>
<accession>A0A285NXP6</accession>
<reference evidence="7 8" key="1">
    <citation type="submission" date="2017-09" db="EMBL/GenBank/DDBJ databases">
        <authorList>
            <person name="Ehlers B."/>
            <person name="Leendertz F.H."/>
        </authorList>
    </citation>
    <scope>NUCLEOTIDE SEQUENCE [LARGE SCALE GENOMIC DNA]</scope>
    <source>
        <strain evidence="7 8">DSM 27208</strain>
    </source>
</reference>
<dbReference type="PANTHER" id="PTHR30055:SF234">
    <property type="entry name" value="HTH-TYPE TRANSCRIPTIONAL REGULATOR BETI"/>
    <property type="match status" value="1"/>
</dbReference>
<dbReference type="GO" id="GO:0000976">
    <property type="term" value="F:transcription cis-regulatory region binding"/>
    <property type="evidence" value="ECO:0007669"/>
    <property type="project" value="TreeGrafter"/>
</dbReference>
<evidence type="ECO:0000313" key="7">
    <source>
        <dbReference type="EMBL" id="SNZ12421.1"/>
    </source>
</evidence>
<proteinExistence type="predicted"/>
<evidence type="ECO:0000259" key="6">
    <source>
        <dbReference type="PROSITE" id="PS50977"/>
    </source>
</evidence>
<dbReference type="InterPro" id="IPR036271">
    <property type="entry name" value="Tet_transcr_reg_TetR-rel_C_sf"/>
</dbReference>
<evidence type="ECO:0000256" key="5">
    <source>
        <dbReference type="PROSITE-ProRule" id="PRU00335"/>
    </source>
</evidence>
<gene>
    <name evidence="7" type="ORF">SAMN06269185_1717</name>
</gene>
<dbReference type="GO" id="GO:0003700">
    <property type="term" value="F:DNA-binding transcription factor activity"/>
    <property type="evidence" value="ECO:0007669"/>
    <property type="project" value="TreeGrafter"/>
</dbReference>
<dbReference type="SUPFAM" id="SSF48498">
    <property type="entry name" value="Tetracyclin repressor-like, C-terminal domain"/>
    <property type="match status" value="1"/>
</dbReference>